<feature type="compositionally biased region" description="Polar residues" evidence="1">
    <location>
        <begin position="127"/>
        <end position="138"/>
    </location>
</feature>
<feature type="compositionally biased region" description="Basic and acidic residues" evidence="1">
    <location>
        <begin position="139"/>
        <end position="161"/>
    </location>
</feature>
<reference evidence="2" key="1">
    <citation type="submission" date="2022-11" db="EMBL/GenBank/DDBJ databases">
        <authorList>
            <person name="Petersen C."/>
        </authorList>
    </citation>
    <scope>NUCLEOTIDE SEQUENCE</scope>
    <source>
        <strain evidence="2">IBT 29864</strain>
    </source>
</reference>
<gene>
    <name evidence="2" type="ORF">N7496_001972</name>
</gene>
<dbReference type="OrthoDB" id="5374844at2759"/>
<reference evidence="2" key="2">
    <citation type="journal article" date="2023" name="IMA Fungus">
        <title>Comparative genomic study of the Penicillium genus elucidates a diverse pangenome and 15 lateral gene transfer events.</title>
        <authorList>
            <person name="Petersen C."/>
            <person name="Sorensen T."/>
            <person name="Nielsen M.R."/>
            <person name="Sondergaard T.E."/>
            <person name="Sorensen J.L."/>
            <person name="Fitzpatrick D.A."/>
            <person name="Frisvad J.C."/>
            <person name="Nielsen K.L."/>
        </authorList>
    </citation>
    <scope>NUCLEOTIDE SEQUENCE</scope>
    <source>
        <strain evidence="2">IBT 29864</strain>
    </source>
</reference>
<feature type="compositionally biased region" description="Basic residues" evidence="1">
    <location>
        <begin position="271"/>
        <end position="291"/>
    </location>
</feature>
<evidence type="ECO:0000313" key="3">
    <source>
        <dbReference type="Proteomes" id="UP001147782"/>
    </source>
</evidence>
<dbReference type="EMBL" id="JAPZBS010000001">
    <property type="protein sequence ID" value="KAJ5390904.1"/>
    <property type="molecule type" value="Genomic_DNA"/>
</dbReference>
<feature type="compositionally biased region" description="Polar residues" evidence="1">
    <location>
        <begin position="412"/>
        <end position="427"/>
    </location>
</feature>
<feature type="compositionally biased region" description="Polar residues" evidence="1">
    <location>
        <begin position="257"/>
        <end position="270"/>
    </location>
</feature>
<feature type="compositionally biased region" description="Basic and acidic residues" evidence="1">
    <location>
        <begin position="749"/>
        <end position="770"/>
    </location>
</feature>
<feature type="compositionally biased region" description="Polar residues" evidence="1">
    <location>
        <begin position="472"/>
        <end position="485"/>
    </location>
</feature>
<sequence>MERTAYARLSKSKFRAVTTTVIQLDSGDVICAKDRETMARQMSKRRESCNSMGTQGEASASHVGTEAVEVSSRPSEPMQEAGGVPIYKESPAVEDSSGLAKIARRASHANANEAATEHVIPGIRQAQSEGISESTTNIKEAENQDTERSAHLPALDVDRIDNPPAAIDTHVNPPQSNPKRNSRSKGGRSGIAHSKITCRNPRKSQSSAQTSLEQIRPRRSARRASTSNPKADVDWSEDIRPTDDDKSSKNGREASKHTSVSSPDAESNKVSNKKRKAPKVKPGSGKRQKAAKGKDHISARLPLTTETGDNPDSASNIFDEQLDNAGTWDAVDLPVASFPIFEQENANEPKAMDQHGLIELSSDSLLPSNMSSPAKCTDSPKANGQGAKATCHGRGITVGQKIADALREAGLNPQNQPTVESRFSSTLMPAGRTAPKVPKDYATLQTRLQTRVHRPQNPFSPGLEMVQDEPSAPSTAGGQASSNDQDLVPIANTDKPLKTTVSVESPVPPAQCSSDIQKLLHSAELLKRRGSGDKADDPMEIPDDSSQATHSPEAMWMDSIQPDTYQDNLQVDTQHLESELDTLSQSAEVPILDCITMLPVQESESEQTPESQKPLLSAHTRTRQGAPLEGSKSIKRKSVVDRNGSPRLCPQEAGEPRLDIDRFLLQSIRIADSSSSEYDEENSDGYYSESKYQPGSTWSKFQRDMFMEYGIGPEELTPGITGTRLVGDGVNVDSRASQLSAATSEEDTELRQDEHRDHSIARRHVSHDEIAPPTAPRFIPTTIDDPKMEAEDDANVETNQRRGSTESSGSTSHHLLMHGNLENMDWISDLQSAQQSAHSLLLETNQLAAEQHTIRKVLQIYRQGCNRILDDLSRAQEARMQLYRQQMSSVKEQHTQICQELIQGLQELDHRV</sequence>
<dbReference type="AlphaFoldDB" id="A0A9X0B7C8"/>
<feature type="region of interest" description="Disordered" evidence="1">
    <location>
        <begin position="369"/>
        <end position="390"/>
    </location>
</feature>
<proteinExistence type="predicted"/>
<keyword evidence="3" id="KW-1185">Reference proteome</keyword>
<organism evidence="2 3">
    <name type="scientific">Penicillium cataractarum</name>
    <dbReference type="NCBI Taxonomy" id="2100454"/>
    <lineage>
        <taxon>Eukaryota</taxon>
        <taxon>Fungi</taxon>
        <taxon>Dikarya</taxon>
        <taxon>Ascomycota</taxon>
        <taxon>Pezizomycotina</taxon>
        <taxon>Eurotiomycetes</taxon>
        <taxon>Eurotiomycetidae</taxon>
        <taxon>Eurotiales</taxon>
        <taxon>Aspergillaceae</taxon>
        <taxon>Penicillium</taxon>
    </lineage>
</organism>
<dbReference type="RefSeq" id="XP_056561632.1">
    <property type="nucleotide sequence ID" value="XM_056694903.1"/>
</dbReference>
<feature type="region of interest" description="Disordered" evidence="1">
    <location>
        <begin position="41"/>
        <end position="92"/>
    </location>
</feature>
<evidence type="ECO:0000313" key="2">
    <source>
        <dbReference type="EMBL" id="KAJ5390904.1"/>
    </source>
</evidence>
<comment type="caution">
    <text evidence="2">The sequence shown here is derived from an EMBL/GenBank/DDBJ whole genome shotgun (WGS) entry which is preliminary data.</text>
</comment>
<feature type="region of interest" description="Disordered" evidence="1">
    <location>
        <begin position="601"/>
        <end position="654"/>
    </location>
</feature>
<feature type="compositionally biased region" description="Polar residues" evidence="1">
    <location>
        <begin position="203"/>
        <end position="213"/>
    </location>
</feature>
<evidence type="ECO:0000256" key="1">
    <source>
        <dbReference type="SAM" id="MobiDB-lite"/>
    </source>
</evidence>
<protein>
    <submittedName>
        <fullName evidence="2">Uncharacterized protein</fullName>
    </submittedName>
</protein>
<feature type="region of interest" description="Disordered" evidence="1">
    <location>
        <begin position="737"/>
        <end position="812"/>
    </location>
</feature>
<feature type="compositionally biased region" description="Basic and acidic residues" evidence="1">
    <location>
        <begin position="231"/>
        <end position="256"/>
    </location>
</feature>
<feature type="compositionally biased region" description="Polar residues" evidence="1">
    <location>
        <begin position="304"/>
        <end position="318"/>
    </location>
</feature>
<feature type="compositionally biased region" description="Polar residues" evidence="1">
    <location>
        <begin position="49"/>
        <end position="58"/>
    </location>
</feature>
<dbReference type="Proteomes" id="UP001147782">
    <property type="component" value="Unassembled WGS sequence"/>
</dbReference>
<feature type="region of interest" description="Disordered" evidence="1">
    <location>
        <begin position="673"/>
        <end position="694"/>
    </location>
</feature>
<name>A0A9X0B7C8_9EURO</name>
<dbReference type="GeneID" id="81434080"/>
<feature type="region of interest" description="Disordered" evidence="1">
    <location>
        <begin position="412"/>
        <end position="490"/>
    </location>
</feature>
<accession>A0A9X0B7C8</accession>
<feature type="region of interest" description="Disordered" evidence="1">
    <location>
        <begin position="529"/>
        <end position="551"/>
    </location>
</feature>
<feature type="region of interest" description="Disordered" evidence="1">
    <location>
        <begin position="127"/>
        <end position="318"/>
    </location>
</feature>